<dbReference type="InterPro" id="IPR015422">
    <property type="entry name" value="PyrdxlP-dep_Trfase_small"/>
</dbReference>
<keyword evidence="4 6" id="KW-0808">Transferase</keyword>
<evidence type="ECO:0000256" key="3">
    <source>
        <dbReference type="ARBA" id="ARBA00022576"/>
    </source>
</evidence>
<evidence type="ECO:0000313" key="8">
    <source>
        <dbReference type="EMBL" id="TYP58520.1"/>
    </source>
</evidence>
<dbReference type="CDD" id="cd00609">
    <property type="entry name" value="AAT_like"/>
    <property type="match status" value="1"/>
</dbReference>
<evidence type="ECO:0000259" key="7">
    <source>
        <dbReference type="Pfam" id="PF00155"/>
    </source>
</evidence>
<evidence type="ECO:0000256" key="1">
    <source>
        <dbReference type="ARBA" id="ARBA00001933"/>
    </source>
</evidence>
<dbReference type="SUPFAM" id="SSF53383">
    <property type="entry name" value="PLP-dependent transferases"/>
    <property type="match status" value="1"/>
</dbReference>
<dbReference type="PANTHER" id="PTHR46383">
    <property type="entry name" value="ASPARTATE AMINOTRANSFERASE"/>
    <property type="match status" value="1"/>
</dbReference>
<keyword evidence="5" id="KW-0663">Pyridoxal phosphate</keyword>
<organism evidence="8 9">
    <name type="scientific">Thermosediminibacter litoriperuensis</name>
    <dbReference type="NCBI Taxonomy" id="291989"/>
    <lineage>
        <taxon>Bacteria</taxon>
        <taxon>Bacillati</taxon>
        <taxon>Bacillota</taxon>
        <taxon>Clostridia</taxon>
        <taxon>Thermosediminibacterales</taxon>
        <taxon>Thermosediminibacteraceae</taxon>
        <taxon>Thermosediminibacter</taxon>
    </lineage>
</organism>
<dbReference type="InterPro" id="IPR015421">
    <property type="entry name" value="PyrdxlP-dep_Trfase_major"/>
</dbReference>
<dbReference type="InterPro" id="IPR015424">
    <property type="entry name" value="PyrdxlP-dep_Trfase"/>
</dbReference>
<dbReference type="InterPro" id="IPR004838">
    <property type="entry name" value="NHTrfase_class1_PyrdxlP-BS"/>
</dbReference>
<proteinExistence type="inferred from homology"/>
<dbReference type="InterPro" id="IPR050596">
    <property type="entry name" value="AspAT/PAT-like"/>
</dbReference>
<reference evidence="8 9" key="1">
    <citation type="submission" date="2019-07" db="EMBL/GenBank/DDBJ databases">
        <title>Genomic Encyclopedia of Type Strains, Phase I: the one thousand microbial genomes (KMG-I) project.</title>
        <authorList>
            <person name="Kyrpides N."/>
        </authorList>
    </citation>
    <scope>NUCLEOTIDE SEQUENCE [LARGE SCALE GENOMIC DNA]</scope>
    <source>
        <strain evidence="8 9">DSM 16647</strain>
    </source>
</reference>
<comment type="cofactor">
    <cofactor evidence="1 6">
        <name>pyridoxal 5'-phosphate</name>
        <dbReference type="ChEBI" id="CHEBI:597326"/>
    </cofactor>
</comment>
<dbReference type="PANTHER" id="PTHR46383:SF3">
    <property type="entry name" value="ASPARTATE AMINOTRANSFERASE-RELATED"/>
    <property type="match status" value="1"/>
</dbReference>
<dbReference type="FunFam" id="3.40.640.10:FF:000033">
    <property type="entry name" value="Aspartate aminotransferase"/>
    <property type="match status" value="1"/>
</dbReference>
<dbReference type="InterPro" id="IPR004839">
    <property type="entry name" value="Aminotransferase_I/II_large"/>
</dbReference>
<dbReference type="Gene3D" id="3.40.640.10">
    <property type="entry name" value="Type I PLP-dependent aspartate aminotransferase-like (Major domain)"/>
    <property type="match status" value="1"/>
</dbReference>
<dbReference type="AlphaFoldDB" id="A0A5S5AXD1"/>
<feature type="domain" description="Aminotransferase class I/classII large" evidence="7">
    <location>
        <begin position="32"/>
        <end position="380"/>
    </location>
</feature>
<gene>
    <name evidence="8" type="ORF">LZ11_00366</name>
</gene>
<evidence type="ECO:0000256" key="5">
    <source>
        <dbReference type="ARBA" id="ARBA00022898"/>
    </source>
</evidence>
<comment type="similarity">
    <text evidence="2 6">Belongs to the class-I pyridoxal-phosphate-dependent aminotransferase family.</text>
</comment>
<dbReference type="EC" id="2.6.1.-" evidence="6"/>
<sequence>MDYKKYVSESVKEVRISTIRHFFNLVSQMPEAISLCIGEPDFVTPSHICGAAKRALDEGKTSYTPNPGLMELRRAIADYLKRRFGLQYAPETEIIVTIGASEAIDVALRTLLNPGDEVLIPEPSFVAYKPCTILAGGRPVSVPTHQEDEFVLKPDILERYITPRSKVLILPYPNNPTGAVMNRKQLEDIARIAEKHDLIVVTDEIYAELTYGVRHTAFATIPGMRERTVTINGFSKAYAMTGWRLGYIAAPQGLAAEMLKVHQYSVTCAPTMGQYAAIEALRNGDADIELMRSEYDKRRIYLFNSLKNMGLECFEPKGAFYIFPSIINTGLSSEEFAERLLKEKKVAVVPGSAFGETGQGFIRIAYAASMANLEEAVERISAFLKEI</sequence>
<comment type="caution">
    <text evidence="8">The sequence shown here is derived from an EMBL/GenBank/DDBJ whole genome shotgun (WGS) entry which is preliminary data.</text>
</comment>
<accession>A0A5S5AXD1</accession>
<dbReference type="GO" id="GO:0030170">
    <property type="term" value="F:pyridoxal phosphate binding"/>
    <property type="evidence" value="ECO:0007669"/>
    <property type="project" value="InterPro"/>
</dbReference>
<dbReference type="EMBL" id="VNHO01000003">
    <property type="protein sequence ID" value="TYP58520.1"/>
    <property type="molecule type" value="Genomic_DNA"/>
</dbReference>
<name>A0A5S5AXD1_9FIRM</name>
<keyword evidence="3 6" id="KW-0032">Aminotransferase</keyword>
<protein>
    <recommendedName>
        <fullName evidence="6">Aminotransferase</fullName>
        <ecNumber evidence="6">2.6.1.-</ecNumber>
    </recommendedName>
</protein>
<evidence type="ECO:0000256" key="6">
    <source>
        <dbReference type="RuleBase" id="RU000481"/>
    </source>
</evidence>
<dbReference type="Pfam" id="PF00155">
    <property type="entry name" value="Aminotran_1_2"/>
    <property type="match status" value="1"/>
</dbReference>
<dbReference type="Gene3D" id="3.90.1150.10">
    <property type="entry name" value="Aspartate Aminotransferase, domain 1"/>
    <property type="match status" value="1"/>
</dbReference>
<dbReference type="PROSITE" id="PS00105">
    <property type="entry name" value="AA_TRANSFER_CLASS_1"/>
    <property type="match status" value="1"/>
</dbReference>
<evidence type="ECO:0000256" key="2">
    <source>
        <dbReference type="ARBA" id="ARBA00007441"/>
    </source>
</evidence>
<dbReference type="GO" id="GO:0006520">
    <property type="term" value="P:amino acid metabolic process"/>
    <property type="evidence" value="ECO:0007669"/>
    <property type="project" value="InterPro"/>
</dbReference>
<keyword evidence="9" id="KW-1185">Reference proteome</keyword>
<dbReference type="GO" id="GO:0008483">
    <property type="term" value="F:transaminase activity"/>
    <property type="evidence" value="ECO:0007669"/>
    <property type="project" value="UniProtKB-KW"/>
</dbReference>
<dbReference type="OrthoDB" id="9803354at2"/>
<evidence type="ECO:0000313" key="9">
    <source>
        <dbReference type="Proteomes" id="UP000322294"/>
    </source>
</evidence>
<dbReference type="RefSeq" id="WP_148866083.1">
    <property type="nucleotide sequence ID" value="NZ_VNHO01000003.1"/>
</dbReference>
<evidence type="ECO:0000256" key="4">
    <source>
        <dbReference type="ARBA" id="ARBA00022679"/>
    </source>
</evidence>
<dbReference type="Proteomes" id="UP000322294">
    <property type="component" value="Unassembled WGS sequence"/>
</dbReference>